<proteinExistence type="predicted"/>
<accession>A0A8S5SG85</accession>
<dbReference type="EMBL" id="BK032585">
    <property type="protein sequence ID" value="DAF49642.1"/>
    <property type="molecule type" value="Genomic_DNA"/>
</dbReference>
<evidence type="ECO:0000313" key="1">
    <source>
        <dbReference type="EMBL" id="DAF49642.1"/>
    </source>
</evidence>
<organism evidence="1">
    <name type="scientific">Myoviridae sp. ctuev19</name>
    <dbReference type="NCBI Taxonomy" id="2827716"/>
    <lineage>
        <taxon>Viruses</taxon>
        <taxon>Duplodnaviria</taxon>
        <taxon>Heunggongvirae</taxon>
        <taxon>Uroviricota</taxon>
        <taxon>Caudoviricetes</taxon>
    </lineage>
</organism>
<sequence length="214" mass="22638">MIMAIEKQIESIDLSVASYASKTTVVGQEDIPALGVREMQESVEYMPRNLLLPKLNEVVGAVNQCYTKAETDKAIGDKMTEIGAGDMAKAVYDPNGEGLNFTDLRKTMQQAAVLQTDVGNLKCAAVSLPVDGWNDTAPYTQTVSVSGMTADWVPGIPTAVLGSSVEVTALLAATEALGCIKMVTSAAGTLTFTAPENKPGVSLTLRVPGQIERR</sequence>
<reference evidence="1" key="1">
    <citation type="journal article" date="2021" name="Proc. Natl. Acad. Sci. U.S.A.">
        <title>A Catalog of Tens of Thousands of Viruses from Human Metagenomes Reveals Hidden Associations with Chronic Diseases.</title>
        <authorList>
            <person name="Tisza M.J."/>
            <person name="Buck C.B."/>
        </authorList>
    </citation>
    <scope>NUCLEOTIDE SEQUENCE</scope>
    <source>
        <strain evidence="1">Ctuev19</strain>
    </source>
</reference>
<name>A0A8S5SG85_9CAUD</name>
<protein>
    <submittedName>
        <fullName evidence="1">Uncharacterized protein</fullName>
    </submittedName>
</protein>